<dbReference type="InterPro" id="IPR006073">
    <property type="entry name" value="GTP-bd"/>
</dbReference>
<gene>
    <name evidence="3" type="ORF">CSP5_0192</name>
</gene>
<sequence length="385" mass="43746">MSAIKIGIAGKPNAGKSTLFSAITGTMVAIGNYAFTTTQPNDGIGFMDTVCPDTELGKPCNPRRGRCENGTRFIPVEMVDVPGLIEGSSEGRGMGNMFMDALRDTTAIINLLDPINEEKQILSPEELIHDAESTENEIMRWFTSRFSSDWEKFTRKLSQSHITLEEALLQKAAFFNLKQKDIREILQKHHFTEDITKWNEDEKREFSSTVMSEIRPIVRVLNKGDLIENRKQYVDKGFVIISSDYELSIERAFNGGLIEGIKDIRPREKANQKQREAIQKMDMDYRSGTLSRIFDVLTDIIRTDLKKIVVYPVYDETKWCDKDGNILPDAIIMSQGQTAEDLAYEVHTDIGEGFIRAINGRTKMILGRNYELKDSDVIRIIARTK</sequence>
<dbReference type="GeneID" id="41587496"/>
<dbReference type="Gene3D" id="3.10.20.30">
    <property type="match status" value="1"/>
</dbReference>
<dbReference type="Pfam" id="PF01926">
    <property type="entry name" value="MMR_HSR1"/>
    <property type="match status" value="1"/>
</dbReference>
<dbReference type="GO" id="GO:0005737">
    <property type="term" value="C:cytoplasm"/>
    <property type="evidence" value="ECO:0007669"/>
    <property type="project" value="TreeGrafter"/>
</dbReference>
<evidence type="ECO:0000313" key="4">
    <source>
        <dbReference type="Proteomes" id="UP000195607"/>
    </source>
</evidence>
<dbReference type="GO" id="GO:0005525">
    <property type="term" value="F:GTP binding"/>
    <property type="evidence" value="ECO:0007669"/>
    <property type="project" value="InterPro"/>
</dbReference>
<dbReference type="Gene3D" id="3.40.50.300">
    <property type="entry name" value="P-loop containing nucleotide triphosphate hydrolases"/>
    <property type="match status" value="1"/>
</dbReference>
<dbReference type="PRINTS" id="PR00326">
    <property type="entry name" value="GTP1OBG"/>
</dbReference>
<protein>
    <submittedName>
        <fullName evidence="3">Predicted GTPase, probable translation factor</fullName>
    </submittedName>
</protein>
<dbReference type="RefSeq" id="WP_148689462.1">
    <property type="nucleotide sequence ID" value="NZ_LT671858.1"/>
</dbReference>
<dbReference type="Gene3D" id="1.10.8.470">
    <property type="match status" value="1"/>
</dbReference>
<dbReference type="GO" id="GO:0016887">
    <property type="term" value="F:ATP hydrolysis activity"/>
    <property type="evidence" value="ECO:0007669"/>
    <property type="project" value="TreeGrafter"/>
</dbReference>
<dbReference type="InterPro" id="IPR004095">
    <property type="entry name" value="TGS"/>
</dbReference>
<dbReference type="SUPFAM" id="SSF81271">
    <property type="entry name" value="TGS-like"/>
    <property type="match status" value="1"/>
</dbReference>
<dbReference type="InterPro" id="IPR012675">
    <property type="entry name" value="Beta-grasp_dom_sf"/>
</dbReference>
<dbReference type="Pfam" id="PF02824">
    <property type="entry name" value="TGS"/>
    <property type="match status" value="1"/>
</dbReference>
<dbReference type="PANTHER" id="PTHR23305">
    <property type="entry name" value="OBG GTPASE FAMILY"/>
    <property type="match status" value="1"/>
</dbReference>
<reference evidence="3 4" key="1">
    <citation type="submission" date="2016-04" db="EMBL/GenBank/DDBJ databases">
        <authorList>
            <person name="Evans L.H."/>
            <person name="Alamgir A."/>
            <person name="Owens N."/>
            <person name="Weber N.D."/>
            <person name="Virtaneva K."/>
            <person name="Barbian K."/>
            <person name="Babar A."/>
            <person name="Rosenke K."/>
        </authorList>
    </citation>
    <scope>NUCLEOTIDE SEQUENCE [LARGE SCALE GENOMIC DNA]</scope>
    <source>
        <strain evidence="4">S5(T) (JCM 30642 \VKM B-2941)</strain>
    </source>
</reference>
<evidence type="ECO:0000256" key="1">
    <source>
        <dbReference type="ARBA" id="ARBA00022741"/>
    </source>
</evidence>
<keyword evidence="1" id="KW-0547">Nucleotide-binding</keyword>
<dbReference type="Proteomes" id="UP000195607">
    <property type="component" value="Chromosome I"/>
</dbReference>
<organism evidence="3 4">
    <name type="scientific">Cuniculiplasma divulgatum</name>
    <dbReference type="NCBI Taxonomy" id="1673428"/>
    <lineage>
        <taxon>Archaea</taxon>
        <taxon>Methanobacteriati</taxon>
        <taxon>Thermoplasmatota</taxon>
        <taxon>Thermoplasmata</taxon>
        <taxon>Thermoplasmatales</taxon>
        <taxon>Cuniculiplasmataceae</taxon>
        <taxon>Cuniculiplasma</taxon>
    </lineage>
</organism>
<dbReference type="InterPro" id="IPR027417">
    <property type="entry name" value="P-loop_NTPase"/>
</dbReference>
<evidence type="ECO:0000259" key="2">
    <source>
        <dbReference type="PROSITE" id="PS51710"/>
    </source>
</evidence>
<dbReference type="CDD" id="cd01669">
    <property type="entry name" value="TGS_MJ1332_like"/>
    <property type="match status" value="1"/>
</dbReference>
<dbReference type="InterPro" id="IPR031167">
    <property type="entry name" value="G_OBG"/>
</dbReference>
<dbReference type="PROSITE" id="PS51710">
    <property type="entry name" value="G_OBG"/>
    <property type="match status" value="1"/>
</dbReference>
<dbReference type="SUPFAM" id="SSF52540">
    <property type="entry name" value="P-loop containing nucleoside triphosphate hydrolases"/>
    <property type="match status" value="1"/>
</dbReference>
<dbReference type="EMBL" id="LT671858">
    <property type="protein sequence ID" value="SIM34350.1"/>
    <property type="molecule type" value="Genomic_DNA"/>
</dbReference>
<dbReference type="AlphaFoldDB" id="A0A1N5SEF1"/>
<dbReference type="InterPro" id="IPR012676">
    <property type="entry name" value="TGS-like"/>
</dbReference>
<feature type="domain" description="OBG-type G" evidence="2">
    <location>
        <begin position="4"/>
        <end position="96"/>
    </location>
</feature>
<dbReference type="PANTHER" id="PTHR23305:SF1">
    <property type="entry name" value="OBG-TYPE G DOMAIN-CONTAINING PROTEIN"/>
    <property type="match status" value="1"/>
</dbReference>
<name>A0A1N5SEF1_9ARCH</name>
<proteinExistence type="predicted"/>
<evidence type="ECO:0000313" key="3">
    <source>
        <dbReference type="EMBL" id="SIM34350.1"/>
    </source>
</evidence>
<accession>A0A1N5SEF1</accession>